<organism evidence="2 3">
    <name type="scientific">Nocardioides deserti</name>
    <dbReference type="NCBI Taxonomy" id="1588644"/>
    <lineage>
        <taxon>Bacteria</taxon>
        <taxon>Bacillati</taxon>
        <taxon>Actinomycetota</taxon>
        <taxon>Actinomycetes</taxon>
        <taxon>Propionibacteriales</taxon>
        <taxon>Nocardioidaceae</taxon>
        <taxon>Nocardioides</taxon>
    </lineage>
</organism>
<evidence type="ECO:0008006" key="4">
    <source>
        <dbReference type="Google" id="ProtNLM"/>
    </source>
</evidence>
<dbReference type="RefSeq" id="WP_186345383.1">
    <property type="nucleotide sequence ID" value="NZ_BMMR01000003.1"/>
</dbReference>
<dbReference type="Proteomes" id="UP000604001">
    <property type="component" value="Unassembled WGS sequence"/>
</dbReference>
<reference evidence="2 3" key="1">
    <citation type="submission" date="2020-08" db="EMBL/GenBank/DDBJ databases">
        <title>novel species in genus Nocardioides.</title>
        <authorList>
            <person name="Zhang G."/>
        </authorList>
    </citation>
    <scope>NUCLEOTIDE SEQUENCE [LARGE SCALE GENOMIC DNA]</scope>
    <source>
        <strain evidence="2 3">SC8A-24</strain>
    </source>
</reference>
<protein>
    <recommendedName>
        <fullName evidence="4">Ig-like domain-containing protein</fullName>
    </recommendedName>
</protein>
<proteinExistence type="predicted"/>
<keyword evidence="1" id="KW-0732">Signal</keyword>
<evidence type="ECO:0000313" key="3">
    <source>
        <dbReference type="Proteomes" id="UP000604001"/>
    </source>
</evidence>
<accession>A0ABR6U7K6</accession>
<evidence type="ECO:0000256" key="1">
    <source>
        <dbReference type="SAM" id="SignalP"/>
    </source>
</evidence>
<keyword evidence="3" id="KW-1185">Reference proteome</keyword>
<evidence type="ECO:0000313" key="2">
    <source>
        <dbReference type="EMBL" id="MBC2960138.1"/>
    </source>
</evidence>
<feature type="chain" id="PRO_5047209216" description="Ig-like domain-containing protein" evidence="1">
    <location>
        <begin position="31"/>
        <end position="155"/>
    </location>
</feature>
<feature type="signal peptide" evidence="1">
    <location>
        <begin position="1"/>
        <end position="30"/>
    </location>
</feature>
<gene>
    <name evidence="2" type="ORF">H7344_07495</name>
</gene>
<dbReference type="EMBL" id="JACMYC010000003">
    <property type="protein sequence ID" value="MBC2960138.1"/>
    <property type="molecule type" value="Genomic_DNA"/>
</dbReference>
<comment type="caution">
    <text evidence="2">The sequence shown here is derived from an EMBL/GenBank/DDBJ whole genome shotgun (WGS) entry which is preliminary data.</text>
</comment>
<sequence>MSRSTDTWRRAVSLALAVLCFLAVPQVAQAVFNGQVKPGGTAVTVARMPPISDVTGSLKCEYSIFNLFREGASVSIDGITDGAQLPGTTYAVTLASDGSSTAQLPGKRGGTSISQPVDVGSTAYVVTVTASFRTWTTTWSSTIECDAGSNRRISL</sequence>
<name>A0ABR6U7K6_9ACTN</name>